<gene>
    <name evidence="1" type="ORF">SMRZ_LOCUS1718</name>
</gene>
<sequence length="46" mass="5642">MTSYLYLPVLNKRIDCTIISDFWNIVRNRFRFTDNQRLMSWGNNQT</sequence>
<accession>A0A3P7ZTF4</accession>
<keyword evidence="2" id="KW-1185">Reference proteome</keyword>
<dbReference type="EMBL" id="UZAI01000397">
    <property type="protein sequence ID" value="VDO52662.1"/>
    <property type="molecule type" value="Genomic_DNA"/>
</dbReference>
<evidence type="ECO:0000313" key="1">
    <source>
        <dbReference type="EMBL" id="VDO52662.1"/>
    </source>
</evidence>
<evidence type="ECO:0000313" key="2">
    <source>
        <dbReference type="Proteomes" id="UP000277204"/>
    </source>
</evidence>
<reference evidence="1 2" key="1">
    <citation type="submission" date="2018-11" db="EMBL/GenBank/DDBJ databases">
        <authorList>
            <consortium name="Pathogen Informatics"/>
        </authorList>
    </citation>
    <scope>NUCLEOTIDE SEQUENCE [LARGE SCALE GENOMIC DNA]</scope>
    <source>
        <strain evidence="1 2">Zambia</strain>
    </source>
</reference>
<dbReference type="Proteomes" id="UP000277204">
    <property type="component" value="Unassembled WGS sequence"/>
</dbReference>
<protein>
    <submittedName>
        <fullName evidence="1">Uncharacterized protein</fullName>
    </submittedName>
</protein>
<dbReference type="AlphaFoldDB" id="A0A3P7ZTF4"/>
<proteinExistence type="predicted"/>
<name>A0A3P7ZTF4_9TREM</name>
<organism evidence="1 2">
    <name type="scientific">Schistosoma margrebowiei</name>
    <dbReference type="NCBI Taxonomy" id="48269"/>
    <lineage>
        <taxon>Eukaryota</taxon>
        <taxon>Metazoa</taxon>
        <taxon>Spiralia</taxon>
        <taxon>Lophotrochozoa</taxon>
        <taxon>Platyhelminthes</taxon>
        <taxon>Trematoda</taxon>
        <taxon>Digenea</taxon>
        <taxon>Strigeidida</taxon>
        <taxon>Schistosomatoidea</taxon>
        <taxon>Schistosomatidae</taxon>
        <taxon>Schistosoma</taxon>
    </lineage>
</organism>